<dbReference type="EMBL" id="FO082271">
    <property type="protein sequence ID" value="CCO17582.1"/>
    <property type="molecule type" value="Genomic_DNA"/>
</dbReference>
<dbReference type="SUPFAM" id="SSF51197">
    <property type="entry name" value="Clavaminate synthase-like"/>
    <property type="match status" value="1"/>
</dbReference>
<comment type="similarity">
    <text evidence="1">Belongs to the iron/ascorbate-dependent oxidoreductase family.</text>
</comment>
<dbReference type="GO" id="GO:0046872">
    <property type="term" value="F:metal ion binding"/>
    <property type="evidence" value="ECO:0007669"/>
    <property type="project" value="UniProtKB-KW"/>
</dbReference>
<keyword evidence="1" id="KW-0479">Metal-binding</keyword>
<evidence type="ECO:0000313" key="3">
    <source>
        <dbReference type="EMBL" id="CCO17582.1"/>
    </source>
</evidence>
<accession>K8EHE3</accession>
<reference evidence="3 4" key="1">
    <citation type="submission" date="2011-10" db="EMBL/GenBank/DDBJ databases">
        <authorList>
            <person name="Genoscope - CEA"/>
        </authorList>
    </citation>
    <scope>NUCLEOTIDE SEQUENCE [LARGE SCALE GENOMIC DNA]</scope>
    <source>
        <strain evidence="3 4">RCC 1105</strain>
    </source>
</reference>
<dbReference type="Proteomes" id="UP000198341">
    <property type="component" value="Chromosome 8"/>
</dbReference>
<dbReference type="RefSeq" id="XP_007511461.1">
    <property type="nucleotide sequence ID" value="XM_007511399.1"/>
</dbReference>
<dbReference type="Gene3D" id="2.60.120.330">
    <property type="entry name" value="B-lactam Antibiotic, Isopenicillin N Synthase, Chain"/>
    <property type="match status" value="1"/>
</dbReference>
<dbReference type="InterPro" id="IPR050231">
    <property type="entry name" value="Iron_ascorbate_oxido_reductase"/>
</dbReference>
<dbReference type="KEGG" id="bpg:Bathy08g01470"/>
<dbReference type="STRING" id="41875.K8EHE3"/>
<keyword evidence="4" id="KW-1185">Reference proteome</keyword>
<dbReference type="InterPro" id="IPR044861">
    <property type="entry name" value="IPNS-like_FE2OG_OXY"/>
</dbReference>
<protein>
    <submittedName>
        <fullName evidence="3">2OG-Fe(II) oxygenase</fullName>
    </submittedName>
</protein>
<dbReference type="GO" id="GO:0016491">
    <property type="term" value="F:oxidoreductase activity"/>
    <property type="evidence" value="ECO:0007669"/>
    <property type="project" value="UniProtKB-KW"/>
</dbReference>
<sequence length="345" mass="39381">MPDDDASGESREAFARDLRRACSESGFFYLKPPKSLFGEEENEAIFEAAKSFFALSMEEKMKMDYANSPQFRGYVSLGLENTRGKIDAREQVEFGVHSAPKRRKDMTHFYERLIGENQYPSNEFEETMEKFIDRMDAISRQLTRYLALSLELEETYFDYMFAEQPNMQMKICKYPIAIDGGESSFGVGPHTDTSFVSILLQDDVGGLQVEIEKDAWIDATPIEGYFVVNIGEMLQIMTGGYYKATPHRVLSPTSKSIDENKARLSIPYFWNPRLDFVAKVDGEITKKGFSTAIEERSETSNENRIINAYGENAFKSLARSHPKVFAKHHPDLLMRSDGTIEKKKS</sequence>
<dbReference type="InterPro" id="IPR027443">
    <property type="entry name" value="IPNS-like_sf"/>
</dbReference>
<gene>
    <name evidence="3" type="ORF">Bathy08g01470</name>
</gene>
<dbReference type="InterPro" id="IPR005123">
    <property type="entry name" value="Oxoglu/Fe-dep_dioxygenase_dom"/>
</dbReference>
<dbReference type="OrthoDB" id="498272at2759"/>
<proteinExistence type="inferred from homology"/>
<dbReference type="PANTHER" id="PTHR47990">
    <property type="entry name" value="2-OXOGLUTARATE (2OG) AND FE(II)-DEPENDENT OXYGENASE SUPERFAMILY PROTEIN-RELATED"/>
    <property type="match status" value="1"/>
</dbReference>
<evidence type="ECO:0000313" key="4">
    <source>
        <dbReference type="Proteomes" id="UP000198341"/>
    </source>
</evidence>
<evidence type="ECO:0000256" key="1">
    <source>
        <dbReference type="RuleBase" id="RU003682"/>
    </source>
</evidence>
<dbReference type="InterPro" id="IPR026992">
    <property type="entry name" value="DIOX_N"/>
</dbReference>
<name>K8EHE3_9CHLO</name>
<dbReference type="GeneID" id="19014126"/>
<dbReference type="PRINTS" id="PR00682">
    <property type="entry name" value="IPNSYNTHASE"/>
</dbReference>
<evidence type="ECO:0000259" key="2">
    <source>
        <dbReference type="PROSITE" id="PS51471"/>
    </source>
</evidence>
<dbReference type="eggNOG" id="KOG0143">
    <property type="taxonomic scope" value="Eukaryota"/>
</dbReference>
<dbReference type="Pfam" id="PF14226">
    <property type="entry name" value="DIOX_N"/>
    <property type="match status" value="1"/>
</dbReference>
<keyword evidence="1" id="KW-0560">Oxidoreductase</keyword>
<feature type="domain" description="Fe2OG dioxygenase" evidence="2">
    <location>
        <begin position="165"/>
        <end position="272"/>
    </location>
</feature>
<dbReference type="AlphaFoldDB" id="K8EHE3"/>
<organism evidence="3 4">
    <name type="scientific">Bathycoccus prasinos</name>
    <dbReference type="NCBI Taxonomy" id="41875"/>
    <lineage>
        <taxon>Eukaryota</taxon>
        <taxon>Viridiplantae</taxon>
        <taxon>Chlorophyta</taxon>
        <taxon>Mamiellophyceae</taxon>
        <taxon>Mamiellales</taxon>
        <taxon>Bathycoccaceae</taxon>
        <taxon>Bathycoccus</taxon>
    </lineage>
</organism>
<dbReference type="Pfam" id="PF03171">
    <property type="entry name" value="2OG-FeII_Oxy"/>
    <property type="match status" value="1"/>
</dbReference>
<keyword evidence="1" id="KW-0408">Iron</keyword>
<dbReference type="PROSITE" id="PS51471">
    <property type="entry name" value="FE2OG_OXY"/>
    <property type="match status" value="1"/>
</dbReference>